<feature type="transmembrane region" description="Helical" evidence="1">
    <location>
        <begin position="147"/>
        <end position="169"/>
    </location>
</feature>
<proteinExistence type="predicted"/>
<dbReference type="Pfam" id="PF13803">
    <property type="entry name" value="DUF4184"/>
    <property type="match status" value="1"/>
</dbReference>
<keyword evidence="3" id="KW-1185">Reference proteome</keyword>
<reference evidence="2" key="1">
    <citation type="submission" date="2022-10" db="EMBL/GenBank/DDBJ databases">
        <title>The WGS of Solirubrobacter sp. CPCC 204708.</title>
        <authorList>
            <person name="Jiang Z."/>
        </authorList>
    </citation>
    <scope>NUCLEOTIDE SEQUENCE</scope>
    <source>
        <strain evidence="2">CPCC 204708</strain>
    </source>
</reference>
<comment type="caution">
    <text evidence="2">The sequence shown here is derived from an EMBL/GenBank/DDBJ whole genome shotgun (WGS) entry which is preliminary data.</text>
</comment>
<dbReference type="Proteomes" id="UP001147700">
    <property type="component" value="Unassembled WGS sequence"/>
</dbReference>
<sequence>MPFTFSHPAAVVPLLRVGLVPSALVIGSMAPDVPYYLPGSPISSAHTHSLLGVVAADLALGAILFVVWHALLAPAAVALAPTALRDRLAPDLPVPLRRHTAWLVLVSLAVGALTHVVWDAFTHPGRWGSERIGWLNEEHGPLLGTTWLQHGSGGLGLLVLLGVLARWWWRTPPQPGRQRVPALDRPTALRVIAAVLAAGALGGLAGLLTADGTLFGLLFRSFTWGCGAAAAAWVVLAAMVRTRAAPS</sequence>
<evidence type="ECO:0000256" key="1">
    <source>
        <dbReference type="SAM" id="Phobius"/>
    </source>
</evidence>
<keyword evidence="1" id="KW-1133">Transmembrane helix</keyword>
<accession>A0ABT4RGK2</accession>
<feature type="transmembrane region" description="Helical" evidence="1">
    <location>
        <begin position="51"/>
        <end position="79"/>
    </location>
</feature>
<dbReference type="InterPro" id="IPR025238">
    <property type="entry name" value="DUF4184"/>
</dbReference>
<feature type="transmembrane region" description="Helical" evidence="1">
    <location>
        <begin position="100"/>
        <end position="118"/>
    </location>
</feature>
<gene>
    <name evidence="2" type="ORF">OJ962_09160</name>
</gene>
<evidence type="ECO:0000313" key="3">
    <source>
        <dbReference type="Proteomes" id="UP001147700"/>
    </source>
</evidence>
<keyword evidence="1" id="KW-0812">Transmembrane</keyword>
<protein>
    <submittedName>
        <fullName evidence="2">DUF4184 family protein</fullName>
    </submittedName>
</protein>
<feature type="transmembrane region" description="Helical" evidence="1">
    <location>
        <begin position="222"/>
        <end position="240"/>
    </location>
</feature>
<feature type="transmembrane region" description="Helical" evidence="1">
    <location>
        <begin position="189"/>
        <end position="210"/>
    </location>
</feature>
<name>A0ABT4RGK2_9ACTN</name>
<dbReference type="RefSeq" id="WP_202957219.1">
    <property type="nucleotide sequence ID" value="NZ_JAPCID010000010.1"/>
</dbReference>
<keyword evidence="1" id="KW-0472">Membrane</keyword>
<evidence type="ECO:0000313" key="2">
    <source>
        <dbReference type="EMBL" id="MDA0137664.1"/>
    </source>
</evidence>
<dbReference type="EMBL" id="JAPCID010000010">
    <property type="protein sequence ID" value="MDA0137664.1"/>
    <property type="molecule type" value="Genomic_DNA"/>
</dbReference>
<organism evidence="2 3">
    <name type="scientific">Solirubrobacter deserti</name>
    <dbReference type="NCBI Taxonomy" id="2282478"/>
    <lineage>
        <taxon>Bacteria</taxon>
        <taxon>Bacillati</taxon>
        <taxon>Actinomycetota</taxon>
        <taxon>Thermoleophilia</taxon>
        <taxon>Solirubrobacterales</taxon>
        <taxon>Solirubrobacteraceae</taxon>
        <taxon>Solirubrobacter</taxon>
    </lineage>
</organism>